<dbReference type="InterPro" id="IPR016181">
    <property type="entry name" value="Acyl_CoA_acyltransferase"/>
</dbReference>
<evidence type="ECO:0000259" key="2">
    <source>
        <dbReference type="PROSITE" id="PS51186"/>
    </source>
</evidence>
<sequence>MIEVRTLAGEEITPWLAPLAQLRIAVFRDWPYRYEGDADYEARYLARYARSPDAAVVLALDGNRAVGASTGMPLEHEDAAFREPFAARGIAPASVFYFGESVLLPEYRRRGIGHRFFDAREDHARRLAGVSTTAFCAVERDPDDPHRPPGAHSNDAFWSSRGYERQEDLICTLDWPEVGETAARPHRLHFWLRPLEPHGR</sequence>
<dbReference type="GO" id="GO:0016747">
    <property type="term" value="F:acyltransferase activity, transferring groups other than amino-acyl groups"/>
    <property type="evidence" value="ECO:0007669"/>
    <property type="project" value="InterPro"/>
</dbReference>
<dbReference type="Proteomes" id="UP001364472">
    <property type="component" value="Unassembled WGS sequence"/>
</dbReference>
<dbReference type="InterPro" id="IPR000182">
    <property type="entry name" value="GNAT_dom"/>
</dbReference>
<evidence type="ECO:0000256" key="1">
    <source>
        <dbReference type="SAM" id="MobiDB-lite"/>
    </source>
</evidence>
<dbReference type="EC" id="2.3.1.-" evidence="3"/>
<proteinExistence type="predicted"/>
<keyword evidence="3" id="KW-0808">Transferase</keyword>
<dbReference type="RefSeq" id="WP_337335583.1">
    <property type="nucleotide sequence ID" value="NZ_JBBDHC010000012.1"/>
</dbReference>
<dbReference type="Gene3D" id="3.40.630.30">
    <property type="match status" value="1"/>
</dbReference>
<dbReference type="EMBL" id="JBBDHC010000012">
    <property type="protein sequence ID" value="MEJ1249869.1"/>
    <property type="molecule type" value="Genomic_DNA"/>
</dbReference>
<gene>
    <name evidence="3" type="ORF">WB794_09320</name>
</gene>
<name>A0AAW9R5T1_9GAMM</name>
<keyword evidence="3" id="KW-0012">Acyltransferase</keyword>
<organism evidence="3 4">
    <name type="scientific">Denitratimonas tolerans</name>
    <dbReference type="NCBI Taxonomy" id="1338420"/>
    <lineage>
        <taxon>Bacteria</taxon>
        <taxon>Pseudomonadati</taxon>
        <taxon>Pseudomonadota</taxon>
        <taxon>Gammaproteobacteria</taxon>
        <taxon>Lysobacterales</taxon>
        <taxon>Lysobacteraceae</taxon>
        <taxon>Denitratimonas</taxon>
    </lineage>
</organism>
<feature type="region of interest" description="Disordered" evidence="1">
    <location>
        <begin position="139"/>
        <end position="158"/>
    </location>
</feature>
<reference evidence="3 4" key="1">
    <citation type="journal article" date="2016" name="Antonie Van Leeuwenhoek">
        <title>Denitratimonas tolerans gen. nov., sp. nov., a denitrifying bacterium isolated from a bioreactor for tannery wastewater treatment.</title>
        <authorList>
            <person name="Han S.I."/>
            <person name="Kim J.O."/>
            <person name="Lee Y.R."/>
            <person name="Ekpeghere K.I."/>
            <person name="Koh S.C."/>
            <person name="Whang K.S."/>
        </authorList>
    </citation>
    <scope>NUCLEOTIDE SEQUENCE [LARGE SCALE GENOMIC DNA]</scope>
    <source>
        <strain evidence="3 4">KACC 17565</strain>
    </source>
</reference>
<dbReference type="Pfam" id="PF00583">
    <property type="entry name" value="Acetyltransf_1"/>
    <property type="match status" value="1"/>
</dbReference>
<feature type="domain" description="N-acetyltransferase" evidence="2">
    <location>
        <begin position="2"/>
        <end position="197"/>
    </location>
</feature>
<protein>
    <submittedName>
        <fullName evidence="3">GNAT family N-acetyltransferase</fullName>
        <ecNumber evidence="3">2.3.1.-</ecNumber>
    </submittedName>
</protein>
<dbReference type="CDD" id="cd04301">
    <property type="entry name" value="NAT_SF"/>
    <property type="match status" value="1"/>
</dbReference>
<dbReference type="SUPFAM" id="SSF55729">
    <property type="entry name" value="Acyl-CoA N-acyltransferases (Nat)"/>
    <property type="match status" value="1"/>
</dbReference>
<evidence type="ECO:0000313" key="3">
    <source>
        <dbReference type="EMBL" id="MEJ1249869.1"/>
    </source>
</evidence>
<comment type="caution">
    <text evidence="3">The sequence shown here is derived from an EMBL/GenBank/DDBJ whole genome shotgun (WGS) entry which is preliminary data.</text>
</comment>
<dbReference type="AlphaFoldDB" id="A0AAW9R5T1"/>
<accession>A0AAW9R5T1</accession>
<evidence type="ECO:0000313" key="4">
    <source>
        <dbReference type="Proteomes" id="UP001364472"/>
    </source>
</evidence>
<dbReference type="PROSITE" id="PS51186">
    <property type="entry name" value="GNAT"/>
    <property type="match status" value="1"/>
</dbReference>
<keyword evidence="4" id="KW-1185">Reference proteome</keyword>